<dbReference type="AlphaFoldDB" id="A0AAV2QRQ8"/>
<name>A0AAV2QRQ8_MEGNR</name>
<gene>
    <name evidence="2" type="ORF">MNOR_LOCUS15496</name>
</gene>
<proteinExistence type="predicted"/>
<protein>
    <submittedName>
        <fullName evidence="2">Uncharacterized protein</fullName>
    </submittedName>
</protein>
<dbReference type="CDD" id="cd12087">
    <property type="entry name" value="TM_EGFR-like"/>
    <property type="match status" value="1"/>
</dbReference>
<comment type="caution">
    <text evidence="2">The sequence shown here is derived from an EMBL/GenBank/DDBJ whole genome shotgun (WGS) entry which is preliminary data.</text>
</comment>
<evidence type="ECO:0000313" key="2">
    <source>
        <dbReference type="EMBL" id="CAL4095822.1"/>
    </source>
</evidence>
<evidence type="ECO:0000256" key="1">
    <source>
        <dbReference type="SAM" id="Phobius"/>
    </source>
</evidence>
<evidence type="ECO:0000313" key="3">
    <source>
        <dbReference type="Proteomes" id="UP001497623"/>
    </source>
</evidence>
<sequence>PDITGGDGIYSRYLPNLSHKTNNRIAYELSVTADYNKGKASTPVNNILIRNPRIYQNNENTCCGSTIQYEHVMPISSFQRSEIYGILGLTSYMNSKDIIPPGRILDLNVSYNETEEKIKLEWKAPGDDFDFGYADHYEAILATSWTEATTFHGTSILDMPIPEKAGKLQFKLTDAKYYDRTIYLAIRGVDEIGNLGTVSNIATIWIYSPPTTASPVNTMPSILPPNHLSESLDQGFTQPVRLGGLEFEDMVIIVGAVAGFLIIIAIFATFCFLRVTRRQSHQHKKNQEKVDENREVIIRSNSTRMLDRNEDLCINKVKNVEKEEIVLSSNPSWSPSNLLQEHERRYSVDSVHSVHSITSRKIIEASESLAPYQNLHDPYPDVTLIGCHSYPSSQASDPPAYQPSYTADTSMPYYYSYNYEDVPNYTQTTPLRSRIVSQSSQCSAAYSVPRPSRSHFESQATECSAAYPTSSRTRVTSLSSQCFSDCDNEVFVAPSDILYPQQIQVLSNGLPTYVEDLPGYLHNPTQIYNINTTNEDCHSADISRTRLPPPVAPKPCLVNRTPINENVVDPLRTVTQV</sequence>
<reference evidence="2 3" key="1">
    <citation type="submission" date="2024-05" db="EMBL/GenBank/DDBJ databases">
        <authorList>
            <person name="Wallberg A."/>
        </authorList>
    </citation>
    <scope>NUCLEOTIDE SEQUENCE [LARGE SCALE GENOMIC DNA]</scope>
</reference>
<keyword evidence="1" id="KW-0812">Transmembrane</keyword>
<feature type="transmembrane region" description="Helical" evidence="1">
    <location>
        <begin position="250"/>
        <end position="275"/>
    </location>
</feature>
<keyword evidence="3" id="KW-1185">Reference proteome</keyword>
<keyword evidence="1" id="KW-0472">Membrane</keyword>
<dbReference type="Proteomes" id="UP001497623">
    <property type="component" value="Unassembled WGS sequence"/>
</dbReference>
<dbReference type="EMBL" id="CAXKWB010009711">
    <property type="protein sequence ID" value="CAL4095822.1"/>
    <property type="molecule type" value="Genomic_DNA"/>
</dbReference>
<organism evidence="2 3">
    <name type="scientific">Meganyctiphanes norvegica</name>
    <name type="common">Northern krill</name>
    <name type="synonym">Thysanopoda norvegica</name>
    <dbReference type="NCBI Taxonomy" id="48144"/>
    <lineage>
        <taxon>Eukaryota</taxon>
        <taxon>Metazoa</taxon>
        <taxon>Ecdysozoa</taxon>
        <taxon>Arthropoda</taxon>
        <taxon>Crustacea</taxon>
        <taxon>Multicrustacea</taxon>
        <taxon>Malacostraca</taxon>
        <taxon>Eumalacostraca</taxon>
        <taxon>Eucarida</taxon>
        <taxon>Euphausiacea</taxon>
        <taxon>Euphausiidae</taxon>
        <taxon>Meganyctiphanes</taxon>
    </lineage>
</organism>
<keyword evidence="1" id="KW-1133">Transmembrane helix</keyword>
<accession>A0AAV2QRQ8</accession>
<feature type="non-terminal residue" evidence="2">
    <location>
        <position position="1"/>
    </location>
</feature>